<name>A0ACB8UXY8_9EURO</name>
<proteinExistence type="predicted"/>
<gene>
    <name evidence="1" type="ORF">LOY88_002937</name>
</gene>
<sequence length="557" mass="63783">MPFPNIPIELFENVLSYLAQPDLFALSQVSKGFNGAMVPRLYSHMILKVDLMNFAPVRDSMPNYEIWLEALQGLVSNTQNQCHWIQKLTICGECTFGENKANDLGPYANFVSRSTGIQGPVPVLVNNVLGVAVRQMANLTELEWLSGFRPSDSLFNALLSLPLTSISFNAGLMLCRYKLSSLFKRAPFDFRGANLIRYQLKELSLHFSRPLPMDETFETPIADILPPLLRELLESGQPLRLQHLGIYGCGETDLASLFQAIDFSTIQSFSFVAGSPVNLYLWDNLRSRRVALTTLMTDQPGEGIYHYLQSFGGMRRLFLQYLSADLRVSQLCVQHWHTLRTLFLPPGNQTMHNVQAAASSCPNLEELGLVAYSDHLYELFEILETCHKLKSLFIYNNFKDPDQRELGPLLSPKAFIKKFVEYFARAPRRRKRGFFSTFYHGLEKITFHDALWVMMPTNEEIVKGSLYDYISHQHHPKHLKPHDTHVITAIHGTNHGVLAEARGRGVNRLPVRVSWDRYRDNETIKRLIDYLIDRNPGRNLYPYVSTNLLVEPRLRYL</sequence>
<organism evidence="1">
    <name type="scientific">Ophidiomyces ophidiicola</name>
    <dbReference type="NCBI Taxonomy" id="1387563"/>
    <lineage>
        <taxon>Eukaryota</taxon>
        <taxon>Fungi</taxon>
        <taxon>Dikarya</taxon>
        <taxon>Ascomycota</taxon>
        <taxon>Pezizomycotina</taxon>
        <taxon>Eurotiomycetes</taxon>
        <taxon>Eurotiomycetidae</taxon>
        <taxon>Onygenales</taxon>
        <taxon>Onygenaceae</taxon>
        <taxon>Ophidiomyces</taxon>
    </lineage>
</organism>
<comment type="caution">
    <text evidence="1">The sequence shown here is derived from an EMBL/GenBank/DDBJ whole genome shotgun (WGS) entry which is preliminary data.</text>
</comment>
<protein>
    <submittedName>
        <fullName evidence="1">Uncharacterized protein</fullName>
    </submittedName>
</protein>
<reference evidence="1" key="1">
    <citation type="journal article" date="2022" name="bioRxiv">
        <title>Population genetic analysis of Ophidiomyces ophidiicola, the causative agent of snake fungal disease, indicates recent introductions to the USA.</title>
        <authorList>
            <person name="Ladner J.T."/>
            <person name="Palmer J.M."/>
            <person name="Ettinger C.L."/>
            <person name="Stajich J.E."/>
            <person name="Farrell T.M."/>
            <person name="Glorioso B.M."/>
            <person name="Lawson B."/>
            <person name="Price S.J."/>
            <person name="Stengle A.G."/>
            <person name="Grear D.A."/>
            <person name="Lorch J.M."/>
        </authorList>
    </citation>
    <scope>NUCLEOTIDE SEQUENCE</scope>
    <source>
        <strain evidence="1">NWHC 24266-5</strain>
    </source>
</reference>
<accession>A0ACB8UXY8</accession>
<evidence type="ECO:0000313" key="1">
    <source>
        <dbReference type="EMBL" id="KAI2387792.1"/>
    </source>
</evidence>
<dbReference type="EMBL" id="JALBCA010000036">
    <property type="protein sequence ID" value="KAI2387792.1"/>
    <property type="molecule type" value="Genomic_DNA"/>
</dbReference>